<dbReference type="SUPFAM" id="SSF55729">
    <property type="entry name" value="Acyl-CoA N-acyltransferases (Nat)"/>
    <property type="match status" value="1"/>
</dbReference>
<dbReference type="GO" id="GO:0016747">
    <property type="term" value="F:acyltransferase activity, transferring groups other than amino-acyl groups"/>
    <property type="evidence" value="ECO:0007669"/>
    <property type="project" value="InterPro"/>
</dbReference>
<organism evidence="4 5">
    <name type="scientific">Halobacillus litoralis</name>
    <dbReference type="NCBI Taxonomy" id="45668"/>
    <lineage>
        <taxon>Bacteria</taxon>
        <taxon>Bacillati</taxon>
        <taxon>Bacillota</taxon>
        <taxon>Bacilli</taxon>
        <taxon>Bacillales</taxon>
        <taxon>Bacillaceae</taxon>
        <taxon>Halobacillus</taxon>
    </lineage>
</organism>
<evidence type="ECO:0000259" key="3">
    <source>
        <dbReference type="PROSITE" id="PS51186"/>
    </source>
</evidence>
<evidence type="ECO:0000313" key="5">
    <source>
        <dbReference type="Proteomes" id="UP000287756"/>
    </source>
</evidence>
<dbReference type="KEGG" id="hli:HLI_20405"/>
<dbReference type="Pfam" id="PF00583">
    <property type="entry name" value="Acetyltransf_1"/>
    <property type="match status" value="1"/>
</dbReference>
<dbReference type="RefSeq" id="WP_128526675.1">
    <property type="nucleotide sequence ID" value="NZ_CANLVY010000005.1"/>
</dbReference>
<dbReference type="InterPro" id="IPR000182">
    <property type="entry name" value="GNAT_dom"/>
</dbReference>
<dbReference type="AlphaFoldDB" id="A0A410MI80"/>
<reference evidence="4 5" key="1">
    <citation type="submission" date="2018-01" db="EMBL/GenBank/DDBJ databases">
        <title>The whole genome sequencing and assembly of Halobacillus litoralis ERB031 strain.</title>
        <authorList>
            <person name="Lee S.-J."/>
            <person name="Park M.-K."/>
            <person name="Kim J.-Y."/>
            <person name="Lee Y.-J."/>
            <person name="Yi H."/>
            <person name="Bahn Y.-S."/>
            <person name="Kim J.F."/>
            <person name="Lee D.-W."/>
        </authorList>
    </citation>
    <scope>NUCLEOTIDE SEQUENCE [LARGE SCALE GENOMIC DNA]</scope>
    <source>
        <strain evidence="4 5">ERB 031</strain>
    </source>
</reference>
<keyword evidence="2" id="KW-0012">Acyltransferase</keyword>
<name>A0A410MI80_9BACI</name>
<dbReference type="EMBL" id="CP026118">
    <property type="protein sequence ID" value="QAS54411.1"/>
    <property type="molecule type" value="Genomic_DNA"/>
</dbReference>
<dbReference type="PANTHER" id="PTHR43800:SF1">
    <property type="entry name" value="PEPTIDYL-LYSINE N-ACETYLTRANSFERASE YJAB"/>
    <property type="match status" value="1"/>
</dbReference>
<dbReference type="PANTHER" id="PTHR43800">
    <property type="entry name" value="PEPTIDYL-LYSINE N-ACETYLTRANSFERASE YJAB"/>
    <property type="match status" value="1"/>
</dbReference>
<dbReference type="Gene3D" id="3.40.630.30">
    <property type="match status" value="1"/>
</dbReference>
<dbReference type="Proteomes" id="UP000287756">
    <property type="component" value="Chromosome"/>
</dbReference>
<dbReference type="InterPro" id="IPR016181">
    <property type="entry name" value="Acyl_CoA_acyltransferase"/>
</dbReference>
<accession>A0A410MI80</accession>
<gene>
    <name evidence="4" type="ORF">HLI_20405</name>
</gene>
<evidence type="ECO:0000313" key="4">
    <source>
        <dbReference type="EMBL" id="QAS54411.1"/>
    </source>
</evidence>
<feature type="domain" description="N-acetyltransferase" evidence="3">
    <location>
        <begin position="1"/>
        <end position="168"/>
    </location>
</feature>
<proteinExistence type="predicted"/>
<sequence>MNIREMKTNEIDDIKTLRLESYNEYEELLSENHWSVLKKTLLSDYDLKTNAKTFVIELDDNIVGSVVLFPPSIKAYDWNDNVQNYPEIRMLSVNPSSRGRGIAKALIKHCIQVSKEEKHSRIGLHSASFMNALPLYEKLGFEHFPELDFEPLNDGIIVKGFIKDLNAGS</sequence>
<dbReference type="OrthoDB" id="9803233at2"/>
<evidence type="ECO:0000256" key="1">
    <source>
        <dbReference type="ARBA" id="ARBA00022679"/>
    </source>
</evidence>
<dbReference type="CDD" id="cd04301">
    <property type="entry name" value="NAT_SF"/>
    <property type="match status" value="1"/>
</dbReference>
<protein>
    <submittedName>
        <fullName evidence="4">GNAT family N-acetyltransferase</fullName>
    </submittedName>
</protein>
<evidence type="ECO:0000256" key="2">
    <source>
        <dbReference type="ARBA" id="ARBA00023315"/>
    </source>
</evidence>
<dbReference type="PROSITE" id="PS51186">
    <property type="entry name" value="GNAT"/>
    <property type="match status" value="1"/>
</dbReference>
<keyword evidence="1 4" id="KW-0808">Transferase</keyword>